<comment type="subcellular location">
    <subcellularLocation>
        <location evidence="1">Cell membrane</location>
    </subcellularLocation>
</comment>
<evidence type="ECO:0000256" key="4">
    <source>
        <dbReference type="ARBA" id="ARBA00022723"/>
    </source>
</evidence>
<dbReference type="Pfam" id="PF00034">
    <property type="entry name" value="Cytochrom_C"/>
    <property type="match status" value="3"/>
</dbReference>
<dbReference type="Proteomes" id="UP000237381">
    <property type="component" value="Unassembled WGS sequence"/>
</dbReference>
<evidence type="ECO:0000256" key="6">
    <source>
        <dbReference type="ARBA" id="ARBA00022737"/>
    </source>
</evidence>
<feature type="binding site" description="covalent" evidence="9">
    <location>
        <position position="349"/>
    </location>
    <ligand>
        <name>heme c</name>
        <dbReference type="ChEBI" id="CHEBI:61717"/>
        <label>3</label>
    </ligand>
</feature>
<dbReference type="AlphaFoldDB" id="A0A2S4LZQ6"/>
<gene>
    <name evidence="13" type="ORF">B0G62_11689</name>
</gene>
<evidence type="ECO:0000313" key="13">
    <source>
        <dbReference type="EMBL" id="POR47941.1"/>
    </source>
</evidence>
<keyword evidence="2" id="KW-1003">Cell membrane</keyword>
<dbReference type="InterPro" id="IPR036909">
    <property type="entry name" value="Cyt_c-like_dom_sf"/>
</dbReference>
<feature type="binding site" description="covalent" evidence="9">
    <location>
        <position position="67"/>
    </location>
    <ligand>
        <name>heme c</name>
        <dbReference type="ChEBI" id="CHEBI:61717"/>
        <label>1</label>
    </ligand>
</feature>
<dbReference type="PANTHER" id="PTHR35008:SF8">
    <property type="entry name" value="ALCOHOL DEHYDROGENASE CYTOCHROME C SUBUNIT"/>
    <property type="match status" value="1"/>
</dbReference>
<evidence type="ECO:0000256" key="9">
    <source>
        <dbReference type="PIRSR" id="PIRSR000018-50"/>
    </source>
</evidence>
<dbReference type="PANTHER" id="PTHR35008">
    <property type="entry name" value="BLL4482 PROTEIN-RELATED"/>
    <property type="match status" value="1"/>
</dbReference>
<reference evidence="13 14" key="1">
    <citation type="submission" date="2018-01" db="EMBL/GenBank/DDBJ databases">
        <title>Genomic Encyclopedia of Type Strains, Phase III (KMG-III): the genomes of soil and plant-associated and newly described type strains.</title>
        <authorList>
            <person name="Whitman W."/>
        </authorList>
    </citation>
    <scope>NUCLEOTIDE SEQUENCE [LARGE SCALE GENOMIC DNA]</scope>
    <source>
        <strain evidence="13 14">JCM 18070</strain>
    </source>
</reference>
<keyword evidence="7 10" id="KW-0408">Iron</keyword>
<feature type="binding site" description="covalent" evidence="9">
    <location>
        <position position="346"/>
    </location>
    <ligand>
        <name>heme c</name>
        <dbReference type="ChEBI" id="CHEBI:61717"/>
        <label>3</label>
    </ligand>
</feature>
<feature type="signal peptide" evidence="11">
    <location>
        <begin position="1"/>
        <end position="36"/>
    </location>
</feature>
<evidence type="ECO:0000256" key="2">
    <source>
        <dbReference type="ARBA" id="ARBA00022475"/>
    </source>
</evidence>
<evidence type="ECO:0000256" key="3">
    <source>
        <dbReference type="ARBA" id="ARBA00022617"/>
    </source>
</evidence>
<keyword evidence="6" id="KW-0677">Repeat</keyword>
<sequence length="458" mass="47953">MKPFDASSIARGFATNCLAPALAATLIAFAPGLAFAADSAATAPSSADAATIQRGAYLAQAGDCAACHTAPGGKPFAGGLPMSTPLGHIYTTNITPDPDTGIGGYTLDDFARALREGVAKDGHNLYPAMPYPSYAKVRDDDVAALYAYFMHGVQPIKAANRDSDIKWPMNMRWPLKLWNLVFLKKGVYQDKPGKDAAWNRGAYLVQGLGHCGSCHTPRGIGFNEQALDESGTEFLSGALLDNWFASNLTGEHNTGLGRWSQADLAQFLKTGANQHASAFGAMTSVINNSTQAMNDADVNAIAGYLKSLPPAGGSGGEAYAYDPQATKVSLSRPANDAGARVYAAFCMHCHGVDGRGFAPMFAPLAGNPNVLEKEAASLINVTLNGTGDLVIQGIPAPYPMPPYRDQLNDQQIADVLSFIRAGWNNRAGAVGAGDVAKLRAATQPEAQSAQSAQAGQAQ</sequence>
<keyword evidence="4 10" id="KW-0479">Metal-binding</keyword>
<feature type="binding site" description="covalent" evidence="9">
    <location>
        <position position="64"/>
    </location>
    <ligand>
        <name>heme c</name>
        <dbReference type="ChEBI" id="CHEBI:61717"/>
        <label>1</label>
    </ligand>
</feature>
<keyword evidence="5 11" id="KW-0732">Signal</keyword>
<dbReference type="PROSITE" id="PS51007">
    <property type="entry name" value="CYTC"/>
    <property type="match status" value="3"/>
</dbReference>
<protein>
    <submittedName>
        <fullName evidence="13">Mono/diheme cytochrome c family protein</fullName>
    </submittedName>
</protein>
<dbReference type="RefSeq" id="WP_103706656.1">
    <property type="nucleotide sequence ID" value="NZ_PQGA01000016.1"/>
</dbReference>
<dbReference type="InterPro" id="IPR009056">
    <property type="entry name" value="Cyt_c-like_dom"/>
</dbReference>
<evidence type="ECO:0000256" key="10">
    <source>
        <dbReference type="PIRSR" id="PIRSR000018-51"/>
    </source>
</evidence>
<dbReference type="GO" id="GO:0020037">
    <property type="term" value="F:heme binding"/>
    <property type="evidence" value="ECO:0007669"/>
    <property type="project" value="InterPro"/>
</dbReference>
<feature type="binding site" description="covalent" evidence="9">
    <location>
        <position position="211"/>
    </location>
    <ligand>
        <name>heme c</name>
        <dbReference type="ChEBI" id="CHEBI:61717"/>
        <label>2</label>
    </ligand>
</feature>
<feature type="binding site" description="axial binding residue" evidence="10">
    <location>
        <position position="350"/>
    </location>
    <ligand>
        <name>heme c</name>
        <dbReference type="ChEBI" id="CHEBI:61717"/>
        <label>3</label>
    </ligand>
    <ligandPart>
        <name>Fe</name>
        <dbReference type="ChEBI" id="CHEBI:18248"/>
    </ligandPart>
</feature>
<dbReference type="Gene3D" id="1.10.760.10">
    <property type="entry name" value="Cytochrome c-like domain"/>
    <property type="match status" value="3"/>
</dbReference>
<comment type="caution">
    <text evidence="13">The sequence shown here is derived from an EMBL/GenBank/DDBJ whole genome shotgun (WGS) entry which is preliminary data.</text>
</comment>
<evidence type="ECO:0000256" key="5">
    <source>
        <dbReference type="ARBA" id="ARBA00022729"/>
    </source>
</evidence>
<evidence type="ECO:0000313" key="14">
    <source>
        <dbReference type="Proteomes" id="UP000237381"/>
    </source>
</evidence>
<keyword evidence="8" id="KW-0472">Membrane</keyword>
<evidence type="ECO:0000259" key="12">
    <source>
        <dbReference type="PROSITE" id="PS51007"/>
    </source>
</evidence>
<keyword evidence="3 9" id="KW-0349">Heme</keyword>
<feature type="binding site" description="covalent" evidence="9">
    <location>
        <position position="214"/>
    </location>
    <ligand>
        <name>heme c</name>
        <dbReference type="ChEBI" id="CHEBI:61717"/>
        <label>2</label>
    </ligand>
</feature>
<dbReference type="OrthoDB" id="9809720at2"/>
<evidence type="ECO:0000256" key="8">
    <source>
        <dbReference type="ARBA" id="ARBA00023136"/>
    </source>
</evidence>
<proteinExistence type="predicted"/>
<accession>A0A2S4LZQ6</accession>
<name>A0A2S4LZQ6_9BURK</name>
<feature type="domain" description="Cytochrome c" evidence="12">
    <location>
        <begin position="196"/>
        <end position="309"/>
    </location>
</feature>
<feature type="binding site" description="axial binding residue" evidence="10">
    <location>
        <position position="68"/>
    </location>
    <ligand>
        <name>heme c</name>
        <dbReference type="ChEBI" id="CHEBI:61717"/>
        <label>1</label>
    </ligand>
    <ligandPart>
        <name>Fe</name>
        <dbReference type="ChEBI" id="CHEBI:18248"/>
    </ligandPart>
</feature>
<evidence type="ECO:0000256" key="1">
    <source>
        <dbReference type="ARBA" id="ARBA00004236"/>
    </source>
</evidence>
<dbReference type="InterPro" id="IPR014353">
    <property type="entry name" value="Membr-bd_ADH_cyt_c"/>
</dbReference>
<organism evidence="13 14">
    <name type="scientific">Paraburkholderia eburnea</name>
    <dbReference type="NCBI Taxonomy" id="1189126"/>
    <lineage>
        <taxon>Bacteria</taxon>
        <taxon>Pseudomonadati</taxon>
        <taxon>Pseudomonadota</taxon>
        <taxon>Betaproteobacteria</taxon>
        <taxon>Burkholderiales</taxon>
        <taxon>Burkholderiaceae</taxon>
        <taxon>Paraburkholderia</taxon>
    </lineage>
</organism>
<feature type="domain" description="Cytochrome c" evidence="12">
    <location>
        <begin position="50"/>
        <end position="153"/>
    </location>
</feature>
<feature type="domain" description="Cytochrome c" evidence="12">
    <location>
        <begin position="333"/>
        <end position="423"/>
    </location>
</feature>
<dbReference type="GO" id="GO:0009055">
    <property type="term" value="F:electron transfer activity"/>
    <property type="evidence" value="ECO:0007669"/>
    <property type="project" value="InterPro"/>
</dbReference>
<dbReference type="GO" id="GO:0005886">
    <property type="term" value="C:plasma membrane"/>
    <property type="evidence" value="ECO:0007669"/>
    <property type="project" value="UniProtKB-SubCell"/>
</dbReference>
<evidence type="ECO:0000256" key="7">
    <source>
        <dbReference type="ARBA" id="ARBA00023004"/>
    </source>
</evidence>
<dbReference type="GO" id="GO:0016614">
    <property type="term" value="F:oxidoreductase activity, acting on CH-OH group of donors"/>
    <property type="evidence" value="ECO:0007669"/>
    <property type="project" value="InterPro"/>
</dbReference>
<evidence type="ECO:0000256" key="11">
    <source>
        <dbReference type="SAM" id="SignalP"/>
    </source>
</evidence>
<comment type="cofactor">
    <cofactor evidence="9">
        <name>heme c</name>
        <dbReference type="ChEBI" id="CHEBI:61717"/>
    </cofactor>
    <text evidence="9">Binds 3 heme c groups covalently per subunit.</text>
</comment>
<dbReference type="SUPFAM" id="SSF46626">
    <property type="entry name" value="Cytochrome c"/>
    <property type="match status" value="3"/>
</dbReference>
<keyword evidence="14" id="KW-1185">Reference proteome</keyword>
<dbReference type="GO" id="GO:0005506">
    <property type="term" value="F:iron ion binding"/>
    <property type="evidence" value="ECO:0007669"/>
    <property type="project" value="InterPro"/>
</dbReference>
<dbReference type="PIRSF" id="PIRSF000018">
    <property type="entry name" value="Mb_ADH_cyt_c"/>
    <property type="match status" value="1"/>
</dbReference>
<feature type="chain" id="PRO_5015703722" evidence="11">
    <location>
        <begin position="37"/>
        <end position="458"/>
    </location>
</feature>
<dbReference type="InterPro" id="IPR051459">
    <property type="entry name" value="Cytochrome_c-type_DH"/>
</dbReference>
<feature type="binding site" description="axial binding residue" evidence="10">
    <location>
        <position position="215"/>
    </location>
    <ligand>
        <name>heme c</name>
        <dbReference type="ChEBI" id="CHEBI:61717"/>
        <label>2</label>
    </ligand>
    <ligandPart>
        <name>Fe</name>
        <dbReference type="ChEBI" id="CHEBI:18248"/>
    </ligandPart>
</feature>
<dbReference type="EMBL" id="PQGA01000016">
    <property type="protein sequence ID" value="POR47941.1"/>
    <property type="molecule type" value="Genomic_DNA"/>
</dbReference>